<accession>A0ABR9STU6</accession>
<keyword evidence="1" id="KW-1133">Transmembrane helix</keyword>
<feature type="transmembrane region" description="Helical" evidence="1">
    <location>
        <begin position="21"/>
        <end position="38"/>
    </location>
</feature>
<sequence length="219" mass="25450">MSAEDFRKAMDADDGFKNKRRNLFLLSILLIAIVVSGADIKEANSLIFKIEFTDHENLKWLLIAGIFYSILRYYAYSETYRDKLVEQWSSKLMSDRAVYYYSEYSEEVGGLLEKAVDVYGGDEPGLISVVYRRTGLFKRVIVYPSVEVHGEDGPQHVSRLIDLNNYNENWKRRDFMLLLWIELKYRLNAWVAHRETLDLVAPYVLAAGALAAFFYKQLC</sequence>
<proteinExistence type="predicted"/>
<dbReference type="RefSeq" id="WP_193863032.1">
    <property type="nucleotide sequence ID" value="NZ_JADDUM010000103.1"/>
</dbReference>
<protein>
    <recommendedName>
        <fullName evidence="4">SMODS and SLOG-associating 2TM effector domain-containing protein</fullName>
    </recommendedName>
</protein>
<feature type="transmembrane region" description="Helical" evidence="1">
    <location>
        <begin position="58"/>
        <end position="75"/>
    </location>
</feature>
<organism evidence="2 3">
    <name type="scientific">Pseudomonas cyclaminis</name>
    <dbReference type="NCBI Taxonomy" id="2781239"/>
    <lineage>
        <taxon>Bacteria</taxon>
        <taxon>Pseudomonadati</taxon>
        <taxon>Pseudomonadota</taxon>
        <taxon>Gammaproteobacteria</taxon>
        <taxon>Pseudomonadales</taxon>
        <taxon>Pseudomonadaceae</taxon>
        <taxon>Pseudomonas</taxon>
    </lineage>
</organism>
<comment type="caution">
    <text evidence="2">The sequence shown here is derived from an EMBL/GenBank/DDBJ whole genome shotgun (WGS) entry which is preliminary data.</text>
</comment>
<dbReference type="EMBL" id="JADDUM010000103">
    <property type="protein sequence ID" value="MBE8592029.1"/>
    <property type="molecule type" value="Genomic_DNA"/>
</dbReference>
<keyword evidence="1" id="KW-0812">Transmembrane</keyword>
<evidence type="ECO:0000313" key="2">
    <source>
        <dbReference type="EMBL" id="MBE8592029.1"/>
    </source>
</evidence>
<gene>
    <name evidence="2" type="ORF">IQK56_14420</name>
</gene>
<keyword evidence="1" id="KW-0472">Membrane</keyword>
<evidence type="ECO:0000313" key="3">
    <source>
        <dbReference type="Proteomes" id="UP000613075"/>
    </source>
</evidence>
<dbReference type="Proteomes" id="UP000613075">
    <property type="component" value="Unassembled WGS sequence"/>
</dbReference>
<reference evidence="2 3" key="1">
    <citation type="submission" date="2020-10" db="EMBL/GenBank/DDBJ databases">
        <title>The draft genomes of Cyclamen pathogen Pseudomonas sp.</title>
        <authorList>
            <person name="Fujikawa T."/>
            <person name="Sawada H."/>
        </authorList>
    </citation>
    <scope>NUCLEOTIDE SEQUENCE [LARGE SCALE GENOMIC DNA]</scope>
    <source>
        <strain evidence="2 3">MAFF 301449</strain>
    </source>
</reference>
<evidence type="ECO:0008006" key="4">
    <source>
        <dbReference type="Google" id="ProtNLM"/>
    </source>
</evidence>
<evidence type="ECO:0000256" key="1">
    <source>
        <dbReference type="SAM" id="Phobius"/>
    </source>
</evidence>
<keyword evidence="3" id="KW-1185">Reference proteome</keyword>
<name>A0ABR9STU6_9PSED</name>